<dbReference type="PIRSF" id="PIRSF000124">
    <property type="entry name" value="UDPglc_GDPman_dh"/>
    <property type="match status" value="1"/>
</dbReference>
<dbReference type="SUPFAM" id="SSF51735">
    <property type="entry name" value="NAD(P)-binding Rossmann-fold domains"/>
    <property type="match status" value="1"/>
</dbReference>
<dbReference type="InterPro" id="IPR014027">
    <property type="entry name" value="UDP-Glc/GDP-Man_DH_C"/>
</dbReference>
<dbReference type="Pfam" id="PF03720">
    <property type="entry name" value="UDPG_MGDP_dh_C"/>
    <property type="match status" value="1"/>
</dbReference>
<dbReference type="AlphaFoldDB" id="A0A543AZL5"/>
<reference evidence="4 5" key="1">
    <citation type="submission" date="2019-06" db="EMBL/GenBank/DDBJ databases">
        <title>Sequencing the genomes of 1000 actinobacteria strains.</title>
        <authorList>
            <person name="Klenk H.-P."/>
        </authorList>
    </citation>
    <scope>NUCLEOTIDE SEQUENCE [LARGE SCALE GENOMIC DNA]</scope>
    <source>
        <strain evidence="4 5">DSM 45928</strain>
    </source>
</reference>
<keyword evidence="5" id="KW-1185">Reference proteome</keyword>
<dbReference type="EMBL" id="VFOW01000001">
    <property type="protein sequence ID" value="TQL78024.1"/>
    <property type="molecule type" value="Genomic_DNA"/>
</dbReference>
<dbReference type="InterPro" id="IPR001732">
    <property type="entry name" value="UDP-Glc/GDP-Man_DH_N"/>
</dbReference>
<dbReference type="SMART" id="SM00984">
    <property type="entry name" value="UDPG_MGDP_dh_C"/>
    <property type="match status" value="1"/>
</dbReference>
<protein>
    <submittedName>
        <fullName evidence="4">Nucleotide sugar dehydrogenase</fullName>
    </submittedName>
</protein>
<dbReference type="Pfam" id="PF00984">
    <property type="entry name" value="UDPG_MGDP_dh"/>
    <property type="match status" value="1"/>
</dbReference>
<dbReference type="InterPro" id="IPR008927">
    <property type="entry name" value="6-PGluconate_DH-like_C_sf"/>
</dbReference>
<evidence type="ECO:0000313" key="4">
    <source>
        <dbReference type="EMBL" id="TQL78024.1"/>
    </source>
</evidence>
<feature type="domain" description="UDP-glucose/GDP-mannose dehydrogenase C-terminal" evidence="3">
    <location>
        <begin position="1000"/>
        <end position="1095"/>
    </location>
</feature>
<sequence>MDQPDISVIVAAYNAMPYLRECLDSVARQSLPDDKCELIVVDDGSTDGTAEYLDEAAPRFPRLRVEHQPNSGGPAGPRNRGLELARGEYVFFLDADDYLGDEALERMLATARRHDSDIVLGKMVGVGGRVVPQTMFSRDQARASVFDSRVYWALNPLKLFRRSLIEELGLRFPTDLPVGQDQPFVATAYLKAQVISVLASYDCYYARLRDDGGNNTQRSSGATRRLPMLRRMFALIPDLVPAGARRDLLLRRHFQSEQREFLEHLARETDPQLRQAAFDEFRGFVVRWCDESVYESLPAADRLRLELIRRGDLDAAVAIMRFQLESQPYEVVVDAGRVYATYPGFRQGDVPDRFFDVTDHLAVTHQVDSAEWISEGFRATGTVSVDRLSGRAGVVTGMLVSRDGLSELVLPTTTTWQADGHAFSVGLTPDVIDELLRAPGIWDLFLDVENNGVRRRVRVGARRSPRVTISDSPRMAHSSHSGDIRTITTYFTKPFGNLSFDIGSQRSQSIITIPSRIVRRRRKFVLSGQIPAVSLPKEAVRVELHRSGRSPQQLPCVTTPTGTFETAPVSFPRGRCEVTVKVPRLNPQARFSLSLTGGQWTSTSVIDVIPRRVKLKVGSARLIIETVVPTPAGIMRMLQRRLSLFSQVWPHLTGTTLWRGRRSLRPRNAVATQGPRTMNITPTTTDLAVVGMGYVGLPLAREASRAGLKVVGFDVNPETVAALNSGRSHIDDISDADVQQMLASGFTATCDPQVHKHAATIVICVPTPLSNDGGPDLRAVVSASETIAAQLQPGALVILESTTYPGTTDEVVRPILESTGLAAGIDFSLAFSPERVDPGNQTFGIRNTPKVVGGLTARCSDAAAAFYGKFVDTVVRTKGTREAEMAKLLENTYRHVNIALVNEMAVFCHELGIDLWNVIGAAATKPFGFQAFYPGPGVGGHCIPIDPNYLSHRVKGALGYPFRFVELAEEINNRMPDYVVHRAVELLNTKGLALSRSRILLLGITYKADIADQRESPAEPIAAKLLVGGASLQYHDPHISDWTVRGQTVDKVTDWEAAAAQADVTILLTNHLQYQTEALLLAPSLLLDTRGTARALNDTDKNPNLHLL</sequence>
<dbReference type="Pfam" id="PF18674">
    <property type="entry name" value="TarS_C1"/>
    <property type="match status" value="1"/>
</dbReference>
<dbReference type="InterPro" id="IPR028359">
    <property type="entry name" value="UDP_ManNAc/GlcNAc_DH"/>
</dbReference>
<dbReference type="Pfam" id="PF22181">
    <property type="entry name" value="TarS_linker"/>
    <property type="match status" value="1"/>
</dbReference>
<dbReference type="OrthoDB" id="2676521at2"/>
<dbReference type="InterPro" id="IPR054028">
    <property type="entry name" value="TarS/TarP_linker"/>
</dbReference>
<dbReference type="GO" id="GO:0000271">
    <property type="term" value="P:polysaccharide biosynthetic process"/>
    <property type="evidence" value="ECO:0007669"/>
    <property type="project" value="InterPro"/>
</dbReference>
<dbReference type="Pfam" id="PF00535">
    <property type="entry name" value="Glycos_transf_2"/>
    <property type="match status" value="1"/>
</dbReference>
<evidence type="ECO:0000259" key="3">
    <source>
        <dbReference type="SMART" id="SM00984"/>
    </source>
</evidence>
<dbReference type="SUPFAM" id="SSF48179">
    <property type="entry name" value="6-phosphogluconate dehydrogenase C-terminal domain-like"/>
    <property type="match status" value="1"/>
</dbReference>
<dbReference type="GO" id="GO:0016628">
    <property type="term" value="F:oxidoreductase activity, acting on the CH-CH group of donors, NAD or NADP as acceptor"/>
    <property type="evidence" value="ECO:0007669"/>
    <property type="project" value="InterPro"/>
</dbReference>
<dbReference type="GO" id="GO:0051287">
    <property type="term" value="F:NAD binding"/>
    <property type="evidence" value="ECO:0007669"/>
    <property type="project" value="InterPro"/>
</dbReference>
<comment type="caution">
    <text evidence="4">The sequence shown here is derived from an EMBL/GenBank/DDBJ whole genome shotgun (WGS) entry which is preliminary data.</text>
</comment>
<accession>A0A543AZL5</accession>
<dbReference type="Proteomes" id="UP000317043">
    <property type="component" value="Unassembled WGS sequence"/>
</dbReference>
<dbReference type="Gene3D" id="3.40.50.720">
    <property type="entry name" value="NAD(P)-binding Rossmann-like Domain"/>
    <property type="match status" value="2"/>
</dbReference>
<dbReference type="CDD" id="cd00761">
    <property type="entry name" value="Glyco_tranf_GTA_type"/>
    <property type="match status" value="1"/>
</dbReference>
<dbReference type="Gene3D" id="3.90.550.10">
    <property type="entry name" value="Spore Coat Polysaccharide Biosynthesis Protein SpsA, Chain A"/>
    <property type="match status" value="1"/>
</dbReference>
<evidence type="ECO:0000313" key="5">
    <source>
        <dbReference type="Proteomes" id="UP000317043"/>
    </source>
</evidence>
<proteinExistence type="predicted"/>
<dbReference type="InterPro" id="IPR041038">
    <property type="entry name" value="TarS_C1"/>
</dbReference>
<dbReference type="NCBIfam" id="TIGR03026">
    <property type="entry name" value="NDP-sugDHase"/>
    <property type="match status" value="1"/>
</dbReference>
<name>A0A543AZL5_9ACTN</name>
<dbReference type="SUPFAM" id="SSF52413">
    <property type="entry name" value="UDP-glucose/GDP-mannose dehydrogenase C-terminal domain"/>
    <property type="match status" value="1"/>
</dbReference>
<dbReference type="PIRSF" id="PIRSF500136">
    <property type="entry name" value="UDP_ManNAc_DH"/>
    <property type="match status" value="1"/>
</dbReference>
<dbReference type="Pfam" id="PF03721">
    <property type="entry name" value="UDPG_MGDP_dh_N"/>
    <property type="match status" value="1"/>
</dbReference>
<dbReference type="PANTHER" id="PTHR43491">
    <property type="entry name" value="UDP-N-ACETYL-D-MANNOSAMINE DEHYDROGENASE"/>
    <property type="match status" value="1"/>
</dbReference>
<dbReference type="InterPro" id="IPR029044">
    <property type="entry name" value="Nucleotide-diphossugar_trans"/>
</dbReference>
<dbReference type="GO" id="GO:0016616">
    <property type="term" value="F:oxidoreductase activity, acting on the CH-OH group of donors, NAD or NADP as acceptor"/>
    <property type="evidence" value="ECO:0007669"/>
    <property type="project" value="InterPro"/>
</dbReference>
<keyword evidence="2" id="KW-0520">NAD</keyword>
<organism evidence="4 5">
    <name type="scientific">Stackebrandtia endophytica</name>
    <dbReference type="NCBI Taxonomy" id="1496996"/>
    <lineage>
        <taxon>Bacteria</taxon>
        <taxon>Bacillati</taxon>
        <taxon>Actinomycetota</taxon>
        <taxon>Actinomycetes</taxon>
        <taxon>Glycomycetales</taxon>
        <taxon>Glycomycetaceae</taxon>
        <taxon>Stackebrandtia</taxon>
    </lineage>
</organism>
<keyword evidence="1" id="KW-0560">Oxidoreductase</keyword>
<dbReference type="InterPro" id="IPR001173">
    <property type="entry name" value="Glyco_trans_2-like"/>
</dbReference>
<dbReference type="InParanoid" id="A0A543AZL5"/>
<dbReference type="InterPro" id="IPR014026">
    <property type="entry name" value="UDP-Glc/GDP-Man_DH_dimer"/>
</dbReference>
<evidence type="ECO:0000256" key="2">
    <source>
        <dbReference type="ARBA" id="ARBA00023027"/>
    </source>
</evidence>
<dbReference type="InterPro" id="IPR036291">
    <property type="entry name" value="NAD(P)-bd_dom_sf"/>
</dbReference>
<dbReference type="SUPFAM" id="SSF53448">
    <property type="entry name" value="Nucleotide-diphospho-sugar transferases"/>
    <property type="match status" value="1"/>
</dbReference>
<dbReference type="InterPro" id="IPR036220">
    <property type="entry name" value="UDP-Glc/GDP-Man_DH_C_sf"/>
</dbReference>
<dbReference type="PANTHER" id="PTHR43491:SF1">
    <property type="entry name" value="UDP-N-ACETYL-D-MANNOSAMINE DEHYDROGENASE"/>
    <property type="match status" value="1"/>
</dbReference>
<gene>
    <name evidence="4" type="ORF">FB566_3599</name>
</gene>
<evidence type="ECO:0000256" key="1">
    <source>
        <dbReference type="ARBA" id="ARBA00023002"/>
    </source>
</evidence>
<dbReference type="InterPro" id="IPR017476">
    <property type="entry name" value="UDP-Glc/GDP-Man"/>
</dbReference>